<evidence type="ECO:0000259" key="3">
    <source>
        <dbReference type="Pfam" id="PF19290"/>
    </source>
</evidence>
<organism evidence="4 5">
    <name type="scientific">Methanoliparum thermophilum</name>
    <dbReference type="NCBI Taxonomy" id="2491083"/>
    <lineage>
        <taxon>Archaea</taxon>
        <taxon>Methanobacteriati</taxon>
        <taxon>Methanobacteriota</taxon>
        <taxon>Candidatus Methanoliparia</taxon>
        <taxon>Candidatus Methanoliparales</taxon>
        <taxon>Candidatus Methanoliparaceae</taxon>
        <taxon>Candidatus Methanoliparum</taxon>
    </lineage>
</organism>
<dbReference type="AlphaFoldDB" id="A0A520KQI1"/>
<protein>
    <submittedName>
        <fullName evidence="4">TldD/PmbA family protein</fullName>
    </submittedName>
</protein>
<proteinExistence type="predicted"/>
<dbReference type="InterPro" id="IPR047657">
    <property type="entry name" value="PmbA"/>
</dbReference>
<dbReference type="EMBL" id="RXIF01000012">
    <property type="protein sequence ID" value="RZN63822.1"/>
    <property type="molecule type" value="Genomic_DNA"/>
</dbReference>
<dbReference type="Pfam" id="PF19289">
    <property type="entry name" value="PmbA_TldD_3rd"/>
    <property type="match status" value="1"/>
</dbReference>
<dbReference type="Gene3D" id="3.30.2290.10">
    <property type="entry name" value="PmbA/TldD superfamily"/>
    <property type="match status" value="1"/>
</dbReference>
<dbReference type="GO" id="GO:0005829">
    <property type="term" value="C:cytosol"/>
    <property type="evidence" value="ECO:0007669"/>
    <property type="project" value="TreeGrafter"/>
</dbReference>
<dbReference type="InterPro" id="IPR036059">
    <property type="entry name" value="TldD/PmbA_sf"/>
</dbReference>
<evidence type="ECO:0000259" key="1">
    <source>
        <dbReference type="Pfam" id="PF01523"/>
    </source>
</evidence>
<dbReference type="GO" id="GO:0006508">
    <property type="term" value="P:proteolysis"/>
    <property type="evidence" value="ECO:0007669"/>
    <property type="project" value="InterPro"/>
</dbReference>
<dbReference type="InterPro" id="IPR045570">
    <property type="entry name" value="Metalloprtase-TldD/E_cen_dom"/>
</dbReference>
<comment type="caution">
    <text evidence="4">The sequence shown here is derived from an EMBL/GenBank/DDBJ whole genome shotgun (WGS) entry which is preliminary data.</text>
</comment>
<evidence type="ECO:0000313" key="4">
    <source>
        <dbReference type="EMBL" id="RZN63822.1"/>
    </source>
</evidence>
<dbReference type="InterPro" id="IPR002510">
    <property type="entry name" value="Metalloprtase-TldD/E_N"/>
</dbReference>
<evidence type="ECO:0000259" key="2">
    <source>
        <dbReference type="Pfam" id="PF19289"/>
    </source>
</evidence>
<dbReference type="SUPFAM" id="SSF111283">
    <property type="entry name" value="Putative modulator of DNA gyrase, PmbA/TldD"/>
    <property type="match status" value="1"/>
</dbReference>
<dbReference type="PANTHER" id="PTHR43421:SF1">
    <property type="entry name" value="METALLOPROTEASE PMBA"/>
    <property type="match status" value="1"/>
</dbReference>
<feature type="domain" description="Metalloprotease TldD/E N-terminal" evidence="1">
    <location>
        <begin position="27"/>
        <end position="86"/>
    </location>
</feature>
<evidence type="ECO:0000313" key="5">
    <source>
        <dbReference type="Proteomes" id="UP000317158"/>
    </source>
</evidence>
<name>A0A520KQI1_METT2</name>
<accession>A0A520KQI1</accession>
<dbReference type="InterPro" id="IPR035068">
    <property type="entry name" value="TldD/PmbA_N"/>
</dbReference>
<reference evidence="4 5" key="1">
    <citation type="journal article" date="2019" name="Nat. Microbiol.">
        <title>Wide diversity of methane and short-chain alkane metabolisms in uncultured archaea.</title>
        <authorList>
            <person name="Borrel G."/>
            <person name="Adam P.S."/>
            <person name="McKay L.J."/>
            <person name="Chen L.X."/>
            <person name="Sierra-Garcia I.N."/>
            <person name="Sieber C.M."/>
            <person name="Letourneur Q."/>
            <person name="Ghozlane A."/>
            <person name="Andersen G.L."/>
            <person name="Li W.J."/>
            <person name="Hallam S.J."/>
            <person name="Muyzer G."/>
            <person name="de Oliveira V.M."/>
            <person name="Inskeep W.P."/>
            <person name="Banfield J.F."/>
            <person name="Gribaldo S."/>
        </authorList>
    </citation>
    <scope>NUCLEOTIDE SEQUENCE [LARGE SCALE GENOMIC DNA]</scope>
    <source>
        <strain evidence="4">NM1a</strain>
    </source>
</reference>
<gene>
    <name evidence="4" type="ORF">EF806_06185</name>
</gene>
<dbReference type="PANTHER" id="PTHR43421">
    <property type="entry name" value="METALLOPROTEASE PMBA"/>
    <property type="match status" value="1"/>
</dbReference>
<dbReference type="Pfam" id="PF01523">
    <property type="entry name" value="PmbA_TldD_1st"/>
    <property type="match status" value="1"/>
</dbReference>
<sequence length="448" mass="50254">MEASKIDLLSSEGLRQYAKKIGTEGIEIYIYKEESLSIKTRCEALERFVRDYTKGYGIRVSFNNSFGFSTTSIEKEIEAQILSAKKNAKIKGRDEWWKGFIKDYDQKDKYSLDLGIYDKKVEELDEEDMMEFVDEINNGIGSIKGVNPVSNSIFKSNSKIRIINSEGIDKESETTMIYGFSDVIISNDKNNSSSAYEFDVSHNNNIDFFKIGENAAKMAKESMNGKKIDSKEYDIILCPFAVSDLFDNIFVNNIKGDEVLKGRSHFTNDIGSSVSNAGLNIVDNGLYYGGIGSSLFDDEGVNSLENIIIDDGILKGFIYDNYTAGKIGKKSTGNAIRDSYASIPRIDIRNLIINHKEKGNLIDETRDGILINSFIGAHTANEITGDFSLEGKNSFKIEDGELKYPIRSLMVYGNFFDLLNKTVMCGKDQRKIFNIITPSLLVKDVKVI</sequence>
<feature type="domain" description="Metalloprotease TldD/E central" evidence="3">
    <location>
        <begin position="120"/>
        <end position="221"/>
    </location>
</feature>
<dbReference type="GO" id="GO:0008237">
    <property type="term" value="F:metallopeptidase activity"/>
    <property type="evidence" value="ECO:0007669"/>
    <property type="project" value="InterPro"/>
</dbReference>
<feature type="domain" description="Metalloprotease TldD/E C-terminal" evidence="2">
    <location>
        <begin position="230"/>
        <end position="447"/>
    </location>
</feature>
<dbReference type="Pfam" id="PF19290">
    <property type="entry name" value="PmbA_TldD_2nd"/>
    <property type="match status" value="1"/>
</dbReference>
<dbReference type="InterPro" id="IPR045569">
    <property type="entry name" value="Metalloprtase-TldD/E_C"/>
</dbReference>
<dbReference type="Proteomes" id="UP000317158">
    <property type="component" value="Unassembled WGS sequence"/>
</dbReference>